<evidence type="ECO:0008006" key="3">
    <source>
        <dbReference type="Google" id="ProtNLM"/>
    </source>
</evidence>
<accession>A0A8E2DTC3</accession>
<dbReference type="Proteomes" id="UP000250043">
    <property type="component" value="Unassembled WGS sequence"/>
</dbReference>
<organism evidence="1 2">
    <name type="scientific">Obba rivulosa</name>
    <dbReference type="NCBI Taxonomy" id="1052685"/>
    <lineage>
        <taxon>Eukaryota</taxon>
        <taxon>Fungi</taxon>
        <taxon>Dikarya</taxon>
        <taxon>Basidiomycota</taxon>
        <taxon>Agaricomycotina</taxon>
        <taxon>Agaricomycetes</taxon>
        <taxon>Polyporales</taxon>
        <taxon>Gelatoporiaceae</taxon>
        <taxon>Obba</taxon>
    </lineage>
</organism>
<feature type="non-terminal residue" evidence="1">
    <location>
        <position position="164"/>
    </location>
</feature>
<dbReference type="OrthoDB" id="2205812at2759"/>
<protein>
    <recommendedName>
        <fullName evidence="3">Reverse transcriptase domain-containing protein</fullName>
    </recommendedName>
</protein>
<reference evidence="1 2" key="1">
    <citation type="submission" date="2016-07" db="EMBL/GenBank/DDBJ databases">
        <title>Draft genome of the white-rot fungus Obba rivulosa 3A-2.</title>
        <authorList>
            <consortium name="DOE Joint Genome Institute"/>
            <person name="Miettinen O."/>
            <person name="Riley R."/>
            <person name="Acob R."/>
            <person name="Barry K."/>
            <person name="Cullen D."/>
            <person name="De Vries R."/>
            <person name="Hainaut M."/>
            <person name="Hatakka A."/>
            <person name="Henrissat B."/>
            <person name="Hilden K."/>
            <person name="Kuo R."/>
            <person name="Labutti K."/>
            <person name="Lipzen A."/>
            <person name="Makela M.R."/>
            <person name="Sandor L."/>
            <person name="Spatafora J.W."/>
            <person name="Grigoriev I.V."/>
            <person name="Hibbett D.S."/>
        </authorList>
    </citation>
    <scope>NUCLEOTIDE SEQUENCE [LARGE SCALE GENOMIC DNA]</scope>
    <source>
        <strain evidence="1 2">3A-2</strain>
    </source>
</reference>
<sequence>MLRASPLRGFHIPGVLNKIIATLFADDTTTYLSELDDFATLQQLLDTWCSASGAKFNIGKTEIIPIGTEEYRQRVVTTRRMNSTSAAIPAAIHIAHDGEATRSLGAWIGNKIDDAAPWSSNLEKVAAELLRWGRSNPTLRGRRLIVQMMIGGITQYMAKAQGMP</sequence>
<evidence type="ECO:0000313" key="1">
    <source>
        <dbReference type="EMBL" id="OCH95328.1"/>
    </source>
</evidence>
<dbReference type="AlphaFoldDB" id="A0A8E2DTC3"/>
<gene>
    <name evidence="1" type="ORF">OBBRIDRAFT_717744</name>
</gene>
<name>A0A8E2DTC3_9APHY</name>
<evidence type="ECO:0000313" key="2">
    <source>
        <dbReference type="Proteomes" id="UP000250043"/>
    </source>
</evidence>
<dbReference type="EMBL" id="KV722337">
    <property type="protein sequence ID" value="OCH95328.1"/>
    <property type="molecule type" value="Genomic_DNA"/>
</dbReference>
<keyword evidence="2" id="KW-1185">Reference proteome</keyword>
<proteinExistence type="predicted"/>